<dbReference type="GeneID" id="69467801"/>
<name>A0A0F3LKV3_9GAMM</name>
<feature type="signal peptide" evidence="2">
    <location>
        <begin position="1"/>
        <end position="23"/>
    </location>
</feature>
<proteinExistence type="predicted"/>
<accession>A0A0F3LKV3</accession>
<feature type="compositionally biased region" description="Basic and acidic residues" evidence="1">
    <location>
        <begin position="32"/>
        <end position="45"/>
    </location>
</feature>
<keyword evidence="2" id="KW-0732">Signal</keyword>
<dbReference type="RefSeq" id="WP_045796412.1">
    <property type="nucleotide sequence ID" value="NZ_CP024620.2"/>
</dbReference>
<dbReference type="Proteomes" id="UP000503440">
    <property type="component" value="Chromosome"/>
</dbReference>
<evidence type="ECO:0000313" key="3">
    <source>
        <dbReference type="EMBL" id="QIC71175.1"/>
    </source>
</evidence>
<feature type="chain" id="PRO_5015038046" evidence="2">
    <location>
        <begin position="24"/>
        <end position="60"/>
    </location>
</feature>
<evidence type="ECO:0000256" key="2">
    <source>
        <dbReference type="SAM" id="SignalP"/>
    </source>
</evidence>
<evidence type="ECO:0000256" key="1">
    <source>
        <dbReference type="SAM" id="MobiDB-lite"/>
    </source>
</evidence>
<gene>
    <name evidence="3" type="ORF">FSC09_12570</name>
</gene>
<organism evidence="3 4">
    <name type="scientific">Acinetobacter indicus</name>
    <dbReference type="NCBI Taxonomy" id="756892"/>
    <lineage>
        <taxon>Bacteria</taxon>
        <taxon>Pseudomonadati</taxon>
        <taxon>Pseudomonadota</taxon>
        <taxon>Gammaproteobacteria</taxon>
        <taxon>Moraxellales</taxon>
        <taxon>Moraxellaceae</taxon>
        <taxon>Acinetobacter</taxon>
    </lineage>
</organism>
<sequence>MKMWFVMGFSVLSLSLVLSNAVASVVHHPDYPEEKAQTKAKDQASSKEPAATEQGAPTQK</sequence>
<dbReference type="AlphaFoldDB" id="A0A0F3LKV3"/>
<reference evidence="3 4" key="1">
    <citation type="submission" date="2019-09" db="EMBL/GenBank/DDBJ databases">
        <title>Non-baumannii Acinetobacter spp. carrying blaNDM-1 isolated in China.</title>
        <authorList>
            <person name="Cui C."/>
            <person name="Chen C."/>
            <person name="Sun J."/>
            <person name="Liu Y."/>
        </authorList>
    </citation>
    <scope>NUCLEOTIDE SEQUENCE [LARGE SCALE GENOMIC DNA]</scope>
    <source>
        <strain evidence="3 4">B18</strain>
    </source>
</reference>
<dbReference type="EMBL" id="CP044455">
    <property type="protein sequence ID" value="QIC71175.1"/>
    <property type="molecule type" value="Genomic_DNA"/>
</dbReference>
<feature type="region of interest" description="Disordered" evidence="1">
    <location>
        <begin position="32"/>
        <end position="60"/>
    </location>
</feature>
<protein>
    <submittedName>
        <fullName evidence="3">Uncharacterized protein</fullName>
    </submittedName>
</protein>
<dbReference type="KEGG" id="aid:CTZ23_13000"/>
<evidence type="ECO:0000313" key="4">
    <source>
        <dbReference type="Proteomes" id="UP000503440"/>
    </source>
</evidence>